<feature type="chain" id="PRO_5038434530" evidence="1">
    <location>
        <begin position="18"/>
        <end position="36"/>
    </location>
</feature>
<keyword evidence="1" id="KW-0732">Signal</keyword>
<dbReference type="EMBL" id="JWHU01000012">
    <property type="protein sequence ID" value="KIU21164.1"/>
    <property type="molecule type" value="Genomic_DNA"/>
</dbReference>
<gene>
    <name evidence="2" type="ORF">QX99_00924</name>
</gene>
<protein>
    <submittedName>
        <fullName evidence="2">Uncharacterized protein</fullName>
    </submittedName>
</protein>
<evidence type="ECO:0000313" key="2">
    <source>
        <dbReference type="EMBL" id="KIU21164.1"/>
    </source>
</evidence>
<name>A0A0D1K889_9LACO</name>
<feature type="signal peptide" evidence="1">
    <location>
        <begin position="1"/>
        <end position="17"/>
    </location>
</feature>
<keyword evidence="3" id="KW-1185">Reference proteome</keyword>
<dbReference type="PATRIC" id="fig|137591.25.peg.893"/>
<proteinExistence type="predicted"/>
<evidence type="ECO:0000313" key="3">
    <source>
        <dbReference type="Proteomes" id="UP000032287"/>
    </source>
</evidence>
<comment type="caution">
    <text evidence="2">The sequence shown here is derived from an EMBL/GenBank/DDBJ whole genome shotgun (WGS) entry which is preliminary data.</text>
</comment>
<reference evidence="2 3" key="1">
    <citation type="journal article" date="2015" name="Microbiology (Mosc.)">
        <title>Genomics of the Weissella cibaria species with an examination of its metabolic traits.</title>
        <authorList>
            <person name="Lynch K.M."/>
            <person name="Lucid A."/>
            <person name="Arendt E.K."/>
            <person name="Sleator R.D."/>
            <person name="Lucey B."/>
            <person name="Coffey A."/>
        </authorList>
    </citation>
    <scope>NUCLEOTIDE SEQUENCE [LARGE SCALE GENOMIC DNA]</scope>
    <source>
        <strain evidence="2 3">MG1</strain>
    </source>
</reference>
<dbReference type="AlphaFoldDB" id="A0A0D1K889"/>
<evidence type="ECO:0000256" key="1">
    <source>
        <dbReference type="SAM" id="SignalP"/>
    </source>
</evidence>
<organism evidence="2 3">
    <name type="scientific">Weissella cibaria</name>
    <dbReference type="NCBI Taxonomy" id="137591"/>
    <lineage>
        <taxon>Bacteria</taxon>
        <taxon>Bacillati</taxon>
        <taxon>Bacillota</taxon>
        <taxon>Bacilli</taxon>
        <taxon>Lactobacillales</taxon>
        <taxon>Lactobacillaceae</taxon>
        <taxon>Weissella</taxon>
    </lineage>
</organism>
<sequence length="36" mass="3803">MAVFMSAVSLLSAVVAAAGYIAQFRNEAEEEVAEVE</sequence>
<accession>A0A0D1K889</accession>
<dbReference type="Proteomes" id="UP000032287">
    <property type="component" value="Unassembled WGS sequence"/>
</dbReference>